<accession>A0AAE0YRZ8</accession>
<name>A0AAE0YRZ8_9GAST</name>
<evidence type="ECO:0000313" key="1">
    <source>
        <dbReference type="EMBL" id="KAK3755918.1"/>
    </source>
</evidence>
<reference evidence="1" key="1">
    <citation type="journal article" date="2023" name="G3 (Bethesda)">
        <title>A reference genome for the long-term kleptoplast-retaining sea slug Elysia crispata morphotype clarki.</title>
        <authorList>
            <person name="Eastman K.E."/>
            <person name="Pendleton A.L."/>
            <person name="Shaikh M.A."/>
            <person name="Suttiyut T."/>
            <person name="Ogas R."/>
            <person name="Tomko P."/>
            <person name="Gavelis G."/>
            <person name="Widhalm J.R."/>
            <person name="Wisecaver J.H."/>
        </authorList>
    </citation>
    <scope>NUCLEOTIDE SEQUENCE</scope>
    <source>
        <strain evidence="1">ECLA1</strain>
    </source>
</reference>
<proteinExistence type="predicted"/>
<protein>
    <submittedName>
        <fullName evidence="1">Uncharacterized protein</fullName>
    </submittedName>
</protein>
<comment type="caution">
    <text evidence="1">The sequence shown here is derived from an EMBL/GenBank/DDBJ whole genome shotgun (WGS) entry which is preliminary data.</text>
</comment>
<evidence type="ECO:0000313" key="2">
    <source>
        <dbReference type="Proteomes" id="UP001283361"/>
    </source>
</evidence>
<dbReference type="AlphaFoldDB" id="A0AAE0YRZ8"/>
<sequence>MAAFFISCYSPNHATRPGVEMRLGYSAVSTLKPGAYHPGHFQEQKLTRSGEWITIDQPVTMVDWWIP</sequence>
<keyword evidence="2" id="KW-1185">Reference proteome</keyword>
<dbReference type="EMBL" id="JAWDGP010005581">
    <property type="protein sequence ID" value="KAK3755918.1"/>
    <property type="molecule type" value="Genomic_DNA"/>
</dbReference>
<dbReference type="Proteomes" id="UP001283361">
    <property type="component" value="Unassembled WGS sequence"/>
</dbReference>
<organism evidence="1 2">
    <name type="scientific">Elysia crispata</name>
    <name type="common">lettuce slug</name>
    <dbReference type="NCBI Taxonomy" id="231223"/>
    <lineage>
        <taxon>Eukaryota</taxon>
        <taxon>Metazoa</taxon>
        <taxon>Spiralia</taxon>
        <taxon>Lophotrochozoa</taxon>
        <taxon>Mollusca</taxon>
        <taxon>Gastropoda</taxon>
        <taxon>Heterobranchia</taxon>
        <taxon>Euthyneura</taxon>
        <taxon>Panpulmonata</taxon>
        <taxon>Sacoglossa</taxon>
        <taxon>Placobranchoidea</taxon>
        <taxon>Plakobranchidae</taxon>
        <taxon>Elysia</taxon>
    </lineage>
</organism>
<gene>
    <name evidence="1" type="ORF">RRG08_013370</name>
</gene>